<evidence type="ECO:0000313" key="1">
    <source>
        <dbReference type="EMBL" id="KAK1943898.1"/>
    </source>
</evidence>
<reference evidence="1" key="1">
    <citation type="submission" date="2023-08" db="EMBL/GenBank/DDBJ databases">
        <title>Reference Genome Resource for the Citrus Pathogen Phytophthora citrophthora.</title>
        <authorList>
            <person name="Moller H."/>
            <person name="Coetzee B."/>
            <person name="Rose L.J."/>
            <person name="Van Niekerk J.M."/>
        </authorList>
    </citation>
    <scope>NUCLEOTIDE SEQUENCE</scope>
    <source>
        <strain evidence="1">STE-U-9442</strain>
    </source>
</reference>
<keyword evidence="2" id="KW-1185">Reference proteome</keyword>
<comment type="caution">
    <text evidence="1">The sequence shown here is derived from an EMBL/GenBank/DDBJ whole genome shotgun (WGS) entry which is preliminary data.</text>
</comment>
<gene>
    <name evidence="1" type="ORF">P3T76_005294</name>
</gene>
<evidence type="ECO:0000313" key="2">
    <source>
        <dbReference type="Proteomes" id="UP001259832"/>
    </source>
</evidence>
<dbReference type="Proteomes" id="UP001259832">
    <property type="component" value="Unassembled WGS sequence"/>
</dbReference>
<name>A0AAD9LNH3_9STRA</name>
<organism evidence="1 2">
    <name type="scientific">Phytophthora citrophthora</name>
    <dbReference type="NCBI Taxonomy" id="4793"/>
    <lineage>
        <taxon>Eukaryota</taxon>
        <taxon>Sar</taxon>
        <taxon>Stramenopiles</taxon>
        <taxon>Oomycota</taxon>
        <taxon>Peronosporomycetes</taxon>
        <taxon>Peronosporales</taxon>
        <taxon>Peronosporaceae</taxon>
        <taxon>Phytophthora</taxon>
    </lineage>
</organism>
<dbReference type="EMBL" id="JASMQC010000007">
    <property type="protein sequence ID" value="KAK1943898.1"/>
    <property type="molecule type" value="Genomic_DNA"/>
</dbReference>
<sequence>MLEPIENCFSVFKSVVKCFLARQRQGILRVPPHRTIKAHRESYRKLAVDILVHESVTSGLCLKCSLHTMTFHARAVQIQDMPVGE</sequence>
<accession>A0AAD9LNH3</accession>
<proteinExistence type="predicted"/>
<protein>
    <submittedName>
        <fullName evidence="1">Uncharacterized protein</fullName>
    </submittedName>
</protein>
<dbReference type="AlphaFoldDB" id="A0AAD9LNH3"/>